<dbReference type="AlphaFoldDB" id="A0A7R8HAI7"/>
<name>A0A7R8HAI7_LEPSM</name>
<feature type="compositionally biased region" description="Basic residues" evidence="1">
    <location>
        <begin position="104"/>
        <end position="113"/>
    </location>
</feature>
<keyword evidence="3" id="KW-1185">Reference proteome</keyword>
<organism evidence="2 3">
    <name type="scientific">Lepeophtheirus salmonis</name>
    <name type="common">Salmon louse</name>
    <name type="synonym">Caligus salmonis</name>
    <dbReference type="NCBI Taxonomy" id="72036"/>
    <lineage>
        <taxon>Eukaryota</taxon>
        <taxon>Metazoa</taxon>
        <taxon>Ecdysozoa</taxon>
        <taxon>Arthropoda</taxon>
        <taxon>Crustacea</taxon>
        <taxon>Multicrustacea</taxon>
        <taxon>Hexanauplia</taxon>
        <taxon>Copepoda</taxon>
        <taxon>Siphonostomatoida</taxon>
        <taxon>Caligidae</taxon>
        <taxon>Lepeophtheirus</taxon>
    </lineage>
</organism>
<dbReference type="Proteomes" id="UP000675881">
    <property type="component" value="Chromosome 5"/>
</dbReference>
<evidence type="ECO:0000313" key="3">
    <source>
        <dbReference type="Proteomes" id="UP000675881"/>
    </source>
</evidence>
<protein>
    <submittedName>
        <fullName evidence="2">(salmon louse) hypothetical protein</fullName>
    </submittedName>
</protein>
<evidence type="ECO:0000256" key="1">
    <source>
        <dbReference type="SAM" id="MobiDB-lite"/>
    </source>
</evidence>
<accession>A0A7R8HAI7</accession>
<dbReference type="EMBL" id="HG994584">
    <property type="protein sequence ID" value="CAF2957383.1"/>
    <property type="molecule type" value="Genomic_DNA"/>
</dbReference>
<feature type="region of interest" description="Disordered" evidence="1">
    <location>
        <begin position="91"/>
        <end position="113"/>
    </location>
</feature>
<reference evidence="2" key="1">
    <citation type="submission" date="2021-02" db="EMBL/GenBank/DDBJ databases">
        <authorList>
            <person name="Bekaert M."/>
        </authorList>
    </citation>
    <scope>NUCLEOTIDE SEQUENCE</scope>
    <source>
        <strain evidence="2">IoA-00</strain>
    </source>
</reference>
<proteinExistence type="predicted"/>
<evidence type="ECO:0000313" key="2">
    <source>
        <dbReference type="EMBL" id="CAF2957383.1"/>
    </source>
</evidence>
<gene>
    <name evidence="2" type="ORF">LSAA_9456</name>
</gene>
<sequence length="113" mass="12564">MKTHSLKAAWNFLGLEDDLIDYQGEPPTDEILDDIISKNGKETDSNHDFGNEDVNIITPSSAVACGKNGKGKKGITGVDTPIKFAHVVRRRDMTNINEKEKRQASKRARRSNP</sequence>
<feature type="compositionally biased region" description="Basic and acidic residues" evidence="1">
    <location>
        <begin position="91"/>
        <end position="103"/>
    </location>
</feature>